<dbReference type="Gene3D" id="3.30.710.10">
    <property type="entry name" value="Potassium Channel Kv1.1, Chain A"/>
    <property type="match status" value="1"/>
</dbReference>
<dbReference type="AlphaFoldDB" id="A0A9P9D8K1"/>
<dbReference type="EMBL" id="JAGMUU010000041">
    <property type="protein sequence ID" value="KAH7114703.1"/>
    <property type="molecule type" value="Genomic_DNA"/>
</dbReference>
<dbReference type="PANTHER" id="PTHR47843">
    <property type="entry name" value="BTB DOMAIN-CONTAINING PROTEIN-RELATED"/>
    <property type="match status" value="1"/>
</dbReference>
<reference evidence="2" key="1">
    <citation type="journal article" date="2021" name="Nat. Commun.">
        <title>Genetic determinants of endophytism in the Arabidopsis root mycobiome.</title>
        <authorList>
            <person name="Mesny F."/>
            <person name="Miyauchi S."/>
            <person name="Thiergart T."/>
            <person name="Pickel B."/>
            <person name="Atanasova L."/>
            <person name="Karlsson M."/>
            <person name="Huettel B."/>
            <person name="Barry K.W."/>
            <person name="Haridas S."/>
            <person name="Chen C."/>
            <person name="Bauer D."/>
            <person name="Andreopoulos W."/>
            <person name="Pangilinan J."/>
            <person name="LaButti K."/>
            <person name="Riley R."/>
            <person name="Lipzen A."/>
            <person name="Clum A."/>
            <person name="Drula E."/>
            <person name="Henrissat B."/>
            <person name="Kohler A."/>
            <person name="Grigoriev I.V."/>
            <person name="Martin F.M."/>
            <person name="Hacquard S."/>
        </authorList>
    </citation>
    <scope>NUCLEOTIDE SEQUENCE</scope>
    <source>
        <strain evidence="2">MPI-CAGE-AT-0021</strain>
    </source>
</reference>
<dbReference type="Pfam" id="PF00651">
    <property type="entry name" value="BTB"/>
    <property type="match status" value="1"/>
</dbReference>
<comment type="caution">
    <text evidence="2">The sequence shown here is derived from an EMBL/GenBank/DDBJ whole genome shotgun (WGS) entry which is preliminary data.</text>
</comment>
<dbReference type="SUPFAM" id="SSF54695">
    <property type="entry name" value="POZ domain"/>
    <property type="match status" value="1"/>
</dbReference>
<dbReference type="Proteomes" id="UP000717696">
    <property type="component" value="Unassembled WGS sequence"/>
</dbReference>
<dbReference type="InterPro" id="IPR011333">
    <property type="entry name" value="SKP1/BTB/POZ_sf"/>
</dbReference>
<accession>A0A9P9D8K1</accession>
<dbReference type="InterPro" id="IPR000210">
    <property type="entry name" value="BTB/POZ_dom"/>
</dbReference>
<dbReference type="PANTHER" id="PTHR47843:SF5">
    <property type="entry name" value="BTB_POZ DOMAIN PROTEIN"/>
    <property type="match status" value="1"/>
</dbReference>
<dbReference type="OrthoDB" id="6359816at2759"/>
<sequence length="212" mass="23673">IIICSQSPVFRAACTGSFKEASSQTYNMDSHPLPVVQRLVDYLYTGDYSEKLNEADIDDEDHQCELSFHAVMFALANKYDIEGLEALSAKKYAKELRKDSDVSNFLLSIPDVYNLTPGSSRGLRDLALEFAREKLGAFLTSTEAQDVFNDIADDNPEFIRELLSSFLRAPLMGICFNCGHGKPVPVEVLQCRCRECGKGGASILDHQKKSWF</sequence>
<proteinExistence type="predicted"/>
<feature type="domain" description="BTB" evidence="1">
    <location>
        <begin position="1"/>
        <end position="52"/>
    </location>
</feature>
<organism evidence="2 3">
    <name type="scientific">Dactylonectria estremocensis</name>
    <dbReference type="NCBI Taxonomy" id="1079267"/>
    <lineage>
        <taxon>Eukaryota</taxon>
        <taxon>Fungi</taxon>
        <taxon>Dikarya</taxon>
        <taxon>Ascomycota</taxon>
        <taxon>Pezizomycotina</taxon>
        <taxon>Sordariomycetes</taxon>
        <taxon>Hypocreomycetidae</taxon>
        <taxon>Hypocreales</taxon>
        <taxon>Nectriaceae</taxon>
        <taxon>Dactylonectria</taxon>
    </lineage>
</organism>
<gene>
    <name evidence="2" type="ORF">B0J13DRAFT_460057</name>
</gene>
<evidence type="ECO:0000313" key="3">
    <source>
        <dbReference type="Proteomes" id="UP000717696"/>
    </source>
</evidence>
<dbReference type="CDD" id="cd18186">
    <property type="entry name" value="BTB_POZ_ZBTB_KLHL-like"/>
    <property type="match status" value="1"/>
</dbReference>
<protein>
    <recommendedName>
        <fullName evidence="1">BTB domain-containing protein</fullName>
    </recommendedName>
</protein>
<evidence type="ECO:0000259" key="1">
    <source>
        <dbReference type="PROSITE" id="PS50097"/>
    </source>
</evidence>
<name>A0A9P9D8K1_9HYPO</name>
<dbReference type="PROSITE" id="PS50097">
    <property type="entry name" value="BTB"/>
    <property type="match status" value="1"/>
</dbReference>
<feature type="non-terminal residue" evidence="2">
    <location>
        <position position="212"/>
    </location>
</feature>
<evidence type="ECO:0000313" key="2">
    <source>
        <dbReference type="EMBL" id="KAH7114703.1"/>
    </source>
</evidence>
<keyword evidence="3" id="KW-1185">Reference proteome</keyword>